<dbReference type="Pfam" id="PF04134">
    <property type="entry name" value="DCC1-like"/>
    <property type="match status" value="1"/>
</dbReference>
<dbReference type="Proteomes" id="UP000682202">
    <property type="component" value="Chromosome"/>
</dbReference>
<reference evidence="1" key="1">
    <citation type="submission" date="2019-12" db="EMBL/GenBank/DDBJ databases">
        <title>Mycobacterium spongiae sp. nov.</title>
        <authorList>
            <person name="Stinear T."/>
        </authorList>
    </citation>
    <scope>NUCLEOTIDE SEQUENCE</scope>
    <source>
        <strain evidence="1">FSD4b-SM</strain>
    </source>
</reference>
<accession>A0A975JVL6</accession>
<sequence>MEGTLFFDGKCGMCTRSRDLVVKLDRRGRVATEPFQRPGSAERLGIAAHRLGESVWWLDSSGAVYGGAEAANAALSAALGTGLPLLIYRRIPGMRRLQERLYTWVAANRYRFPGTTPQCEAHPETC</sequence>
<keyword evidence="2" id="KW-1185">Reference proteome</keyword>
<dbReference type="InterPro" id="IPR007263">
    <property type="entry name" value="DCC1-like"/>
</dbReference>
<dbReference type="AlphaFoldDB" id="A0A975JVL6"/>
<evidence type="ECO:0000313" key="2">
    <source>
        <dbReference type="Proteomes" id="UP000682202"/>
    </source>
</evidence>
<dbReference type="KEGG" id="mspg:F6B93_03055"/>
<proteinExistence type="predicted"/>
<dbReference type="GO" id="GO:0015035">
    <property type="term" value="F:protein-disulfide reductase activity"/>
    <property type="evidence" value="ECO:0007669"/>
    <property type="project" value="InterPro"/>
</dbReference>
<dbReference type="EMBL" id="CP046600">
    <property type="protein sequence ID" value="QUR66198.1"/>
    <property type="molecule type" value="Genomic_DNA"/>
</dbReference>
<organism evidence="1 2">
    <name type="scientific">Mycobacterium spongiae</name>
    <dbReference type="NCBI Taxonomy" id="886343"/>
    <lineage>
        <taxon>Bacteria</taxon>
        <taxon>Bacillati</taxon>
        <taxon>Actinomycetota</taxon>
        <taxon>Actinomycetes</taxon>
        <taxon>Mycobacteriales</taxon>
        <taxon>Mycobacteriaceae</taxon>
        <taxon>Mycobacterium</taxon>
    </lineage>
</organism>
<name>A0A975JVL6_9MYCO</name>
<gene>
    <name evidence="1" type="ORF">F6B93_03055</name>
</gene>
<dbReference type="RefSeq" id="WP_211697680.1">
    <property type="nucleotide sequence ID" value="NZ_CP046600.1"/>
</dbReference>
<evidence type="ECO:0000313" key="1">
    <source>
        <dbReference type="EMBL" id="QUR66198.1"/>
    </source>
</evidence>
<protein>
    <submittedName>
        <fullName evidence="1">DUF393 domain-containing protein</fullName>
    </submittedName>
</protein>